<comment type="caution">
    <text evidence="4">The sequence shown here is derived from an EMBL/GenBank/DDBJ whole genome shotgun (WGS) entry which is preliminary data.</text>
</comment>
<organism evidence="4 5">
    <name type="scientific">Citrobacter youngae ATCC 29220</name>
    <dbReference type="NCBI Taxonomy" id="500640"/>
    <lineage>
        <taxon>Bacteria</taxon>
        <taxon>Pseudomonadati</taxon>
        <taxon>Pseudomonadota</taxon>
        <taxon>Gammaproteobacteria</taxon>
        <taxon>Enterobacterales</taxon>
        <taxon>Enterobacteriaceae</taxon>
        <taxon>Citrobacter</taxon>
        <taxon>Citrobacter freundii complex</taxon>
    </lineage>
</organism>
<keyword evidence="2 4" id="KW-0378">Hydrolase</keyword>
<dbReference type="eggNOG" id="COG0561">
    <property type="taxonomic scope" value="Bacteria"/>
</dbReference>
<dbReference type="Proteomes" id="UP000003880">
    <property type="component" value="Unassembled WGS sequence"/>
</dbReference>
<dbReference type="PANTHER" id="PTHR10000">
    <property type="entry name" value="PHOSPHOSERINE PHOSPHATASE"/>
    <property type="match status" value="1"/>
</dbReference>
<dbReference type="PROSITE" id="PS01229">
    <property type="entry name" value="COF_2"/>
    <property type="match status" value="1"/>
</dbReference>
<dbReference type="EMBL" id="ABWL02000007">
    <property type="protein sequence ID" value="EFE08639.1"/>
    <property type="molecule type" value="Genomic_DNA"/>
</dbReference>
<evidence type="ECO:0000256" key="1">
    <source>
        <dbReference type="ARBA" id="ARBA00022723"/>
    </source>
</evidence>
<evidence type="ECO:0000256" key="3">
    <source>
        <dbReference type="ARBA" id="ARBA00022842"/>
    </source>
</evidence>
<keyword evidence="1" id="KW-0479">Metal-binding</keyword>
<evidence type="ECO:0000256" key="2">
    <source>
        <dbReference type="ARBA" id="ARBA00022801"/>
    </source>
</evidence>
<dbReference type="InterPro" id="IPR006379">
    <property type="entry name" value="HAD-SF_hydro_IIB"/>
</dbReference>
<dbReference type="CDD" id="cd07518">
    <property type="entry name" value="HAD_YbiV-Like"/>
    <property type="match status" value="1"/>
</dbReference>
<name>D4BC21_9ENTR</name>
<dbReference type="SFLD" id="SFLDG01140">
    <property type="entry name" value="C2.B:_Phosphomannomutase_and_P"/>
    <property type="match status" value="1"/>
</dbReference>
<dbReference type="Pfam" id="PF08282">
    <property type="entry name" value="Hydrolase_3"/>
    <property type="match status" value="1"/>
</dbReference>
<dbReference type="GO" id="GO:0005829">
    <property type="term" value="C:cytosol"/>
    <property type="evidence" value="ECO:0007669"/>
    <property type="project" value="TreeGrafter"/>
</dbReference>
<proteinExistence type="predicted"/>
<protein>
    <submittedName>
        <fullName evidence="4">Cof-like hydrolase</fullName>
    </submittedName>
</protein>
<dbReference type="InterPro" id="IPR036412">
    <property type="entry name" value="HAD-like_sf"/>
</dbReference>
<evidence type="ECO:0000313" key="4">
    <source>
        <dbReference type="EMBL" id="EFE08639.1"/>
    </source>
</evidence>
<dbReference type="NCBIfam" id="TIGR00099">
    <property type="entry name" value="Cof-subfamily"/>
    <property type="match status" value="1"/>
</dbReference>
<sequence length="271" mass="30564">MSIKLIAVDMDGTFLSDQKTYNRERFMAQYRQMKKQGIRFVVASGNQYYQLISFFPELASEISFVAENGGWVVSEGKDIFNGELAKDDFQTIVEHLLTRTDIEVIACGKNSAYTLKKYSDEHKSVSAMYYHRLEFVDDFENLNDVFFKFGLNISDDCIPLVQADLHEAIGDIMVPVHTGYGSIDLIIPGVHKANGLRLLQQRWDISDNEVAVFGDGENDIEMLRQAGFSFAMANAHAPVIRAAKYRAGSNNEEGVLDVIDRVLKNEAPFTH</sequence>
<accession>D4BC21</accession>
<dbReference type="InterPro" id="IPR023214">
    <property type="entry name" value="HAD_sf"/>
</dbReference>
<dbReference type="NCBIfam" id="TIGR01484">
    <property type="entry name" value="HAD-SF-IIB"/>
    <property type="match status" value="1"/>
</dbReference>
<dbReference type="PANTHER" id="PTHR10000:SF53">
    <property type="entry name" value="5-AMINO-6-(5-PHOSPHO-D-RIBITYLAMINO)URACIL PHOSPHATASE YBJI-RELATED"/>
    <property type="match status" value="1"/>
</dbReference>
<dbReference type="GO" id="GO:0000287">
    <property type="term" value="F:magnesium ion binding"/>
    <property type="evidence" value="ECO:0007669"/>
    <property type="project" value="UniProtKB-ARBA"/>
</dbReference>
<reference evidence="4 5" key="1">
    <citation type="submission" date="2010-02" db="EMBL/GenBank/DDBJ databases">
        <authorList>
            <person name="Weinstock G."/>
            <person name="Sodergren E."/>
            <person name="Clifton S."/>
            <person name="Fulton L."/>
            <person name="Fulton B."/>
            <person name="Courtney L."/>
            <person name="Fronick C."/>
            <person name="Harrison M."/>
            <person name="Strong C."/>
            <person name="Farmer C."/>
            <person name="Delahaunty K."/>
            <person name="Markovic C."/>
            <person name="Hall O."/>
            <person name="Minx P."/>
            <person name="Tomlinson C."/>
            <person name="Mitreva M."/>
            <person name="Nelson J."/>
            <person name="Hou S."/>
            <person name="Wollam A."/>
            <person name="Pepin K.H."/>
            <person name="Johnson M."/>
            <person name="Bhonagiri V."/>
            <person name="Zhang X."/>
            <person name="Suruliraj S."/>
            <person name="Warren W."/>
            <person name="Chinwalla A."/>
            <person name="Mardis E.R."/>
            <person name="Wilson R.K."/>
        </authorList>
    </citation>
    <scope>NUCLEOTIDE SEQUENCE [LARGE SCALE GENOMIC DNA]</scope>
    <source>
        <strain evidence="4 5">ATCC 29220</strain>
    </source>
</reference>
<keyword evidence="3" id="KW-0460">Magnesium</keyword>
<dbReference type="SFLD" id="SFLDG01144">
    <property type="entry name" value="C2.B.4:_PGP_Like"/>
    <property type="match status" value="1"/>
</dbReference>
<dbReference type="InterPro" id="IPR000150">
    <property type="entry name" value="Cof"/>
</dbReference>
<dbReference type="HOGENOM" id="CLU_044146_5_0_6"/>
<dbReference type="Gene3D" id="3.40.50.1000">
    <property type="entry name" value="HAD superfamily/HAD-like"/>
    <property type="match status" value="1"/>
</dbReference>
<dbReference type="GO" id="GO:0016791">
    <property type="term" value="F:phosphatase activity"/>
    <property type="evidence" value="ECO:0007669"/>
    <property type="project" value="TreeGrafter"/>
</dbReference>
<dbReference type="RefSeq" id="WP_006685327.1">
    <property type="nucleotide sequence ID" value="NZ_GG730299.1"/>
</dbReference>
<dbReference type="Gene3D" id="3.30.1240.10">
    <property type="match status" value="1"/>
</dbReference>
<dbReference type="SFLD" id="SFLDS00003">
    <property type="entry name" value="Haloacid_Dehalogenase"/>
    <property type="match status" value="1"/>
</dbReference>
<gene>
    <name evidence="4" type="ORF">CIT292_07963</name>
</gene>
<dbReference type="SUPFAM" id="SSF56784">
    <property type="entry name" value="HAD-like"/>
    <property type="match status" value="1"/>
</dbReference>
<evidence type="ECO:0000313" key="5">
    <source>
        <dbReference type="Proteomes" id="UP000003880"/>
    </source>
</evidence>
<dbReference type="AlphaFoldDB" id="D4BC21"/>